<evidence type="ECO:0000313" key="17">
    <source>
        <dbReference type="EMBL" id="CAL1583235.1"/>
    </source>
</evidence>
<dbReference type="GO" id="GO:0006368">
    <property type="term" value="P:transcription elongation by RNA polymerase II"/>
    <property type="evidence" value="ECO:0007669"/>
    <property type="project" value="UniProtKB-UniRule"/>
</dbReference>
<keyword evidence="18" id="KW-1185">Reference proteome</keyword>
<dbReference type="GO" id="GO:0071819">
    <property type="term" value="C:DUBm complex"/>
    <property type="evidence" value="ECO:0007669"/>
    <property type="project" value="UniProtKB-UniRule"/>
</dbReference>
<keyword evidence="9 14" id="KW-0010">Activator</keyword>
<dbReference type="PANTHER" id="PTHR46769">
    <property type="entry name" value="POLYCYSTIC KIDNEY AND HEPATIC DISEASE 1 (AUTOSOMAL RECESSIVE)-LIKE 1"/>
    <property type="match status" value="1"/>
</dbReference>
<dbReference type="FunFam" id="2.60.40.10:FF:000616">
    <property type="entry name" value="PKHD1 like 1"/>
    <property type="match status" value="1"/>
</dbReference>
<comment type="subunit">
    <text evidence="14">Component of the nuclear pore complex (NPC)-associated TREX-2 complex (transcription and export complex 2). Component of the SAGA transcription coactivator-HAT complex. Within the SAGA complex, participates to a subcomplex of SAGA called the DUB module (deubiquitination module).</text>
</comment>
<dbReference type="Pfam" id="PF10163">
    <property type="entry name" value="EnY2"/>
    <property type="match status" value="1"/>
</dbReference>
<dbReference type="CDD" id="cd00603">
    <property type="entry name" value="IPT_PCSR"/>
    <property type="match status" value="4"/>
</dbReference>
<organism evidence="17 18">
    <name type="scientific">Knipowitschia caucasica</name>
    <name type="common">Caucasian dwarf goby</name>
    <name type="synonym">Pomatoschistus caucasicus</name>
    <dbReference type="NCBI Taxonomy" id="637954"/>
    <lineage>
        <taxon>Eukaryota</taxon>
        <taxon>Metazoa</taxon>
        <taxon>Chordata</taxon>
        <taxon>Craniata</taxon>
        <taxon>Vertebrata</taxon>
        <taxon>Euteleostomi</taxon>
        <taxon>Actinopterygii</taxon>
        <taxon>Neopterygii</taxon>
        <taxon>Teleostei</taxon>
        <taxon>Neoteleostei</taxon>
        <taxon>Acanthomorphata</taxon>
        <taxon>Gobiaria</taxon>
        <taxon>Gobiiformes</taxon>
        <taxon>Gobioidei</taxon>
        <taxon>Gobiidae</taxon>
        <taxon>Gobiinae</taxon>
        <taxon>Knipowitschia</taxon>
    </lineage>
</organism>
<dbReference type="InterPro" id="IPR013783">
    <property type="entry name" value="Ig-like_fold"/>
</dbReference>
<dbReference type="FunFam" id="2.60.40.10:FF:000857">
    <property type="entry name" value="PKHD1 like 1"/>
    <property type="match status" value="1"/>
</dbReference>
<keyword evidence="7 14" id="KW-0811">Translocation</keyword>
<accession>A0AAV2K0A6</accession>
<proteinExistence type="inferred from homology"/>
<keyword evidence="15" id="KW-0472">Membrane</keyword>
<feature type="transmembrane region" description="Helical" evidence="15">
    <location>
        <begin position="71"/>
        <end position="91"/>
    </location>
</feature>
<dbReference type="InterPro" id="IPR018783">
    <property type="entry name" value="TF_ENY2"/>
</dbReference>
<dbReference type="GO" id="GO:0006406">
    <property type="term" value="P:mRNA export from nucleus"/>
    <property type="evidence" value="ECO:0007669"/>
    <property type="project" value="UniProtKB-UniRule"/>
</dbReference>
<evidence type="ECO:0000256" key="9">
    <source>
        <dbReference type="ARBA" id="ARBA00023159"/>
    </source>
</evidence>
<comment type="function">
    <text evidence="14">Involved in mRNA export coupled transcription activation by association with both the TREX-2 and the SAGA complexes. The transcription regulatory histone acetylation (HAT) complex SAGA is a multiprotein complex that activates transcription by remodeling chromatin and mediating histone acetylation and deubiquitination. Within the SAGA complex, participates to a subcomplex that specifically deubiquitinates histones. The SAGA complex is recruited to specific gene promoters by activators, where it is required for transcription. The TREX-2 complex functions in docking export-competent ribonucleoprotein particles (mRNPs) to the nuclear entrance of the nuclear pore complex (nuclear basket). TREX-2 participates in mRNA export and accurate chromatin positioning in the nucleus by tethering genes to the nuclear periphery.</text>
</comment>
<evidence type="ECO:0000256" key="15">
    <source>
        <dbReference type="SAM" id="Phobius"/>
    </source>
</evidence>
<evidence type="ECO:0000256" key="12">
    <source>
        <dbReference type="ARBA" id="ARBA00056466"/>
    </source>
</evidence>
<dbReference type="SMART" id="SM00429">
    <property type="entry name" value="IPT"/>
    <property type="match status" value="4"/>
</dbReference>
<reference evidence="17 18" key="1">
    <citation type="submission" date="2024-04" db="EMBL/GenBank/DDBJ databases">
        <authorList>
            <person name="Waldvogel A.-M."/>
            <person name="Schoenle A."/>
        </authorList>
    </citation>
    <scope>NUCLEOTIDE SEQUENCE [LARGE SCALE GENOMIC DNA]</scope>
</reference>
<dbReference type="FunFam" id="2.60.40.10:FF:001292">
    <property type="entry name" value="PKHD1 like 1"/>
    <property type="match status" value="1"/>
</dbReference>
<dbReference type="GO" id="GO:0000124">
    <property type="term" value="C:SAGA complex"/>
    <property type="evidence" value="ECO:0007669"/>
    <property type="project" value="UniProtKB-UniRule"/>
</dbReference>
<evidence type="ECO:0000256" key="13">
    <source>
        <dbReference type="ARBA" id="ARBA00062531"/>
    </source>
</evidence>
<evidence type="ECO:0000256" key="6">
    <source>
        <dbReference type="ARBA" id="ARBA00022927"/>
    </source>
</evidence>
<keyword evidence="11 14" id="KW-0539">Nucleus</keyword>
<sequence>MGERERLKELLRGKLVECGWKDQLKAHCKDVIREKGLEHVTVEDLVTEVTPKGRALVPDSVKKELLQRIRAVGPLGGWCLWVGGVSGWVVSLGGWCLWVGGASGWVVSLGGWGLWVGGVSGWVVPLGGWCLWVGGVSGWVVSLGGWCLWVGGASVSSSQLRSIYRCRSTFETEETELDSLQQKVFEVTPSYGSRGGATRVTIHGEGFAQESQFQLNPANSDFGNTVKLVSNTREYTCDVERDSTHGDQIQCYTREMPYGDYYVKVLVDGAVIPNRDMCGGQWYTFPCVYQTNGRHTPNIQFIYTLSSLPGEVVTARAVMFTDAYGNSDKKNSNTNIDARFLRVYMGGMVCELLKPNSDELYGLKLDHENSWNGHVSCRMTGTFIGHHNMSFILDGGYGRSVPDRSALHVSAANKLAMFQTFAEVTAVTPSEGSVRGGTTVTIHGRHLADATSHPPKVLIGGLPCHIEDVADDRILCKTSEYRPNEFAENGVGGRGLQMQVWNKTRPGSLKDIWSYHSNTSGYWQQWVDSTPYRFQTETFSTRTRGFLVPPHTGKFILHLQCDDRCELYMSNSSQPQHMVRYYIEMLQQDYGGAAGLTLAMFTNKSSYTNTQTAHAKQEVQTIVAQYQVQDETQEIRFSSWSSRASVQEVQRVSLSGETYLFFSLGYGPAQTAPLSVGASASLVKAALNDLWSIKPDKVDVSKSEDDEGTHFTVTFISDRGDFAPLTFNTFGSDLNISVGEVTKGESDRKTFTLSLEGVCTEPIAYNATEEEVQAALQEMLTAQCPTDIAPFEDSNVKYFQDFEDEDNSQFEGTPVKNVAFCGSWSMKNSKTIFKSSYTKSSGDQYGPVLLDSFPSLCFAYKGALNDDVTVVFIYTRAEGGTNSRTATIAKTFEDAPEWRYTCMDLLTPLQGEYAGRQYTLNKLTLNSNSDFFIDVVRFAKSPSAYDFNAVLLKRKPPPFESSGRSFESVSVTKDNETMTYHIVLRPEDCASGFPMIKVDFMEIVNRGEDQVEFGETGENCTVSRRLRATPPLHGTFDLEIYGERIEGLSVNISEEDLKFALEAVPSFGTVKVSYQGTCREPKWRVEWGSRPGNQPPIHIDSSNVIGPGVNMFSKETVEGGILLDKLTGDYFRVKETKPQAQVYINNIISRCYGDCSFMWSADKTPVVTAVSPSEGSDGLNTLLTVTGTGFADEKATVMVGAVQCNVTTTTASSQVCRLGRSVAGTFPVSVTFPSLGNSKFSGDSVLYFTYKLIVSSFSPTSGSLAGGSVITVKGFGFGLNASVNVGNRSCAVVDASETELRCTTPPGAAGAAAVTVTVGNLSETASDSFSYDSDQTPQISSISPTTTSVNGRRVLRIEGSSLGPQHRDSVVTVGAEVCVVLQWTHTNISCLLPVLPPGPHHIHTNVQGYGHAQLRLILDHIRLILDHIRLILDHIRLILDLDRIRLILDHIRLILDHIRLILDHIRLILDLDHIRLILDHIRLILDLDHIRLILDHIRLILDLDHIILILDLDHIRLILGHIRLILDHIRLILDHIRLILDHIRLILDHIRLILDHIRLILDHIRLILDHIRLILDHIRLILDHIRLILDHIRLILDHIRLILDHIRLILHHIRPILDHI</sequence>
<keyword evidence="15" id="KW-0812">Transmembrane</keyword>
<comment type="function">
    <text evidence="12">Involved in mRNA export coupled transcription activation by association with both the TREX-2 and the SAGA complexes. The transcription regulatory histone acetylation (HAT) complex SAGA is a multiprotein complex that activates transcription by remodeling chromatin and mediating histone acetylation and deubiquitination. Within the SAGA complex, participates in a subcomplex that specifically deubiquitinates histones. The SAGA complex is recruited to specific gene promoters by activators, where it is required for transcription. The TREX-2 complex functions in docking export-competent ribonucleoprotein particles (mRNPs) to the nuclear entrance of the nuclear pore complex (nuclear basket). TREX-2 participates in mRNA export and accurate chromatin positioning in the nucleus by tethering genes to the nuclear periphery.</text>
</comment>
<comment type="similarity">
    <text evidence="14">Belongs to the ENY2 family.</text>
</comment>
<evidence type="ECO:0000256" key="11">
    <source>
        <dbReference type="ARBA" id="ARBA00023242"/>
    </source>
</evidence>
<dbReference type="InterPro" id="IPR052387">
    <property type="entry name" value="Fibrocystin"/>
</dbReference>
<dbReference type="HAMAP" id="MF_03046">
    <property type="entry name" value="ENY2_Sus1"/>
    <property type="match status" value="1"/>
</dbReference>
<name>A0AAV2K0A6_KNICA</name>
<evidence type="ECO:0000256" key="10">
    <source>
        <dbReference type="ARBA" id="ARBA00023163"/>
    </source>
</evidence>
<keyword evidence="2 14" id="KW-0813">Transport</keyword>
<dbReference type="PROSITE" id="PS51820">
    <property type="entry name" value="PA14"/>
    <property type="match status" value="1"/>
</dbReference>
<dbReference type="InterPro" id="IPR037524">
    <property type="entry name" value="PA14/GLEYA"/>
</dbReference>
<evidence type="ECO:0000256" key="7">
    <source>
        <dbReference type="ARBA" id="ARBA00023010"/>
    </source>
</evidence>
<feature type="domain" description="PA14" evidence="16">
    <location>
        <begin position="491"/>
        <end position="676"/>
    </location>
</feature>
<keyword evidence="4 14" id="KW-0509">mRNA transport</keyword>
<dbReference type="FunFam" id="1.10.246.140:FF:000001">
    <property type="entry name" value="Transcription and mRNA export factor ENY2"/>
    <property type="match status" value="1"/>
</dbReference>
<evidence type="ECO:0000256" key="3">
    <source>
        <dbReference type="ARBA" id="ARBA00022729"/>
    </source>
</evidence>
<dbReference type="PANTHER" id="PTHR46769:SF2">
    <property type="entry name" value="FIBROCYSTIN-L ISOFORM 2 PRECURSOR-RELATED"/>
    <property type="match status" value="1"/>
</dbReference>
<gene>
    <name evidence="14" type="primary">ENY2</name>
    <name evidence="17" type="ORF">KC01_LOCUS13728</name>
</gene>
<keyword evidence="10 14" id="KW-0804">Transcription</keyword>
<feature type="transmembrane region" description="Helical" evidence="15">
    <location>
        <begin position="129"/>
        <end position="151"/>
    </location>
</feature>
<dbReference type="GO" id="GO:0005654">
    <property type="term" value="C:nucleoplasm"/>
    <property type="evidence" value="ECO:0007669"/>
    <property type="project" value="UniProtKB-SubCell"/>
</dbReference>
<evidence type="ECO:0000256" key="4">
    <source>
        <dbReference type="ARBA" id="ARBA00022816"/>
    </source>
</evidence>
<dbReference type="InterPro" id="IPR014756">
    <property type="entry name" value="Ig_E-set"/>
</dbReference>
<evidence type="ECO:0000256" key="2">
    <source>
        <dbReference type="ARBA" id="ARBA00022448"/>
    </source>
</evidence>
<keyword evidence="15" id="KW-1133">Transmembrane helix</keyword>
<keyword evidence="5 14" id="KW-0156">Chromatin regulator</keyword>
<keyword evidence="6 14" id="KW-0653">Protein transport</keyword>
<dbReference type="GO" id="GO:0005643">
    <property type="term" value="C:nuclear pore"/>
    <property type="evidence" value="ECO:0007669"/>
    <property type="project" value="UniProtKB-UniRule"/>
</dbReference>
<dbReference type="GO" id="GO:0006325">
    <property type="term" value="P:chromatin organization"/>
    <property type="evidence" value="ECO:0007669"/>
    <property type="project" value="UniProtKB-KW"/>
</dbReference>
<evidence type="ECO:0000256" key="5">
    <source>
        <dbReference type="ARBA" id="ARBA00022853"/>
    </source>
</evidence>
<evidence type="ECO:0000313" key="18">
    <source>
        <dbReference type="Proteomes" id="UP001497482"/>
    </source>
</evidence>
<comment type="subunit">
    <text evidence="13">Component of the nuclear pore complex (NPC)-associated TREX-2 complex (transcription and export complex 2). Component of the SAGA transcription coactivator-HAT complex. Within the SAGA complex, participates in a subcomplex of SAGA called the DUB module (deubiquitination module).</text>
</comment>
<feature type="transmembrane region" description="Helical" evidence="15">
    <location>
        <begin position="97"/>
        <end position="117"/>
    </location>
</feature>
<dbReference type="EMBL" id="OZ035838">
    <property type="protein sequence ID" value="CAL1583235.1"/>
    <property type="molecule type" value="Genomic_DNA"/>
</dbReference>
<dbReference type="InterPro" id="IPR038212">
    <property type="entry name" value="TF_EnY2_sf"/>
</dbReference>
<dbReference type="SUPFAM" id="SSF81296">
    <property type="entry name" value="E set domains"/>
    <property type="match status" value="5"/>
</dbReference>
<dbReference type="GO" id="GO:0015031">
    <property type="term" value="P:protein transport"/>
    <property type="evidence" value="ECO:0007669"/>
    <property type="project" value="UniProtKB-KW"/>
</dbReference>
<dbReference type="Pfam" id="PF01833">
    <property type="entry name" value="TIG"/>
    <property type="match status" value="5"/>
</dbReference>
<dbReference type="Gene3D" id="1.10.246.140">
    <property type="match status" value="1"/>
</dbReference>
<dbReference type="InterPro" id="IPR002909">
    <property type="entry name" value="IPT_dom"/>
</dbReference>
<dbReference type="GO" id="GO:0007399">
    <property type="term" value="P:nervous system development"/>
    <property type="evidence" value="ECO:0007669"/>
    <property type="project" value="UniProtKB-ARBA"/>
</dbReference>
<evidence type="ECO:0000256" key="8">
    <source>
        <dbReference type="ARBA" id="ARBA00023015"/>
    </source>
</evidence>
<comment type="subcellular location">
    <subcellularLocation>
        <location evidence="1 14">Nucleus</location>
        <location evidence="1 14">Nucleoplasm</location>
    </subcellularLocation>
</comment>
<keyword evidence="8 14" id="KW-0805">Transcription regulation</keyword>
<evidence type="ECO:0000259" key="16">
    <source>
        <dbReference type="PROSITE" id="PS51820"/>
    </source>
</evidence>
<dbReference type="Proteomes" id="UP001497482">
    <property type="component" value="Chromosome 16"/>
</dbReference>
<keyword evidence="3" id="KW-0732">Signal</keyword>
<dbReference type="GO" id="GO:0003713">
    <property type="term" value="F:transcription coactivator activity"/>
    <property type="evidence" value="ECO:0007669"/>
    <property type="project" value="UniProtKB-UniRule"/>
</dbReference>
<dbReference type="Gene3D" id="2.60.40.10">
    <property type="entry name" value="Immunoglobulins"/>
    <property type="match status" value="5"/>
</dbReference>
<protein>
    <recommendedName>
        <fullName evidence="14">Transcription and mRNA export factor ENY2</fullName>
    </recommendedName>
    <alternativeName>
        <fullName evidence="14">Enhancer of yellow 2 transcription factor homolog</fullName>
    </alternativeName>
</protein>
<evidence type="ECO:0000256" key="1">
    <source>
        <dbReference type="ARBA" id="ARBA00004642"/>
    </source>
</evidence>
<dbReference type="GO" id="GO:0070390">
    <property type="term" value="C:transcription export complex 2"/>
    <property type="evidence" value="ECO:0007669"/>
    <property type="project" value="UniProtKB-UniRule"/>
</dbReference>
<evidence type="ECO:0000256" key="14">
    <source>
        <dbReference type="HAMAP-Rule" id="MF_03046"/>
    </source>
</evidence>